<gene>
    <name evidence="1" type="ORF">P5673_017897</name>
</gene>
<accession>A0AAD9QDH8</accession>
<proteinExistence type="predicted"/>
<sequence length="85" mass="9973">MPHKMSIPTQEQSSIQQANSGKVKELHYLQPQRIVCEKYIATDPKQWDTSQPTRTRQMYSQRIGHQRQMVEWVILLGKRGSELAH</sequence>
<evidence type="ECO:0000313" key="1">
    <source>
        <dbReference type="EMBL" id="KAK2559298.1"/>
    </source>
</evidence>
<organism evidence="1 2">
    <name type="scientific">Acropora cervicornis</name>
    <name type="common">Staghorn coral</name>
    <dbReference type="NCBI Taxonomy" id="6130"/>
    <lineage>
        <taxon>Eukaryota</taxon>
        <taxon>Metazoa</taxon>
        <taxon>Cnidaria</taxon>
        <taxon>Anthozoa</taxon>
        <taxon>Hexacorallia</taxon>
        <taxon>Scleractinia</taxon>
        <taxon>Astrocoeniina</taxon>
        <taxon>Acroporidae</taxon>
        <taxon>Acropora</taxon>
    </lineage>
</organism>
<evidence type="ECO:0000313" key="2">
    <source>
        <dbReference type="Proteomes" id="UP001249851"/>
    </source>
</evidence>
<dbReference type="EMBL" id="JARQWQ010000040">
    <property type="protein sequence ID" value="KAK2559298.1"/>
    <property type="molecule type" value="Genomic_DNA"/>
</dbReference>
<reference evidence="1" key="2">
    <citation type="journal article" date="2023" name="Science">
        <title>Genomic signatures of disease resistance in endangered staghorn corals.</title>
        <authorList>
            <person name="Vollmer S.V."/>
            <person name="Selwyn J.D."/>
            <person name="Despard B.A."/>
            <person name="Roesel C.L."/>
        </authorList>
    </citation>
    <scope>NUCLEOTIDE SEQUENCE</scope>
    <source>
        <strain evidence="1">K2</strain>
    </source>
</reference>
<comment type="caution">
    <text evidence="1">The sequence shown here is derived from an EMBL/GenBank/DDBJ whole genome shotgun (WGS) entry which is preliminary data.</text>
</comment>
<dbReference type="Proteomes" id="UP001249851">
    <property type="component" value="Unassembled WGS sequence"/>
</dbReference>
<keyword evidence="2" id="KW-1185">Reference proteome</keyword>
<name>A0AAD9QDH8_ACRCE</name>
<protein>
    <submittedName>
        <fullName evidence="1">Uncharacterized protein</fullName>
    </submittedName>
</protein>
<reference evidence="1" key="1">
    <citation type="journal article" date="2023" name="G3 (Bethesda)">
        <title>Whole genome assembly and annotation of the endangered Caribbean coral Acropora cervicornis.</title>
        <authorList>
            <person name="Selwyn J.D."/>
            <person name="Vollmer S.V."/>
        </authorList>
    </citation>
    <scope>NUCLEOTIDE SEQUENCE</scope>
    <source>
        <strain evidence="1">K2</strain>
    </source>
</reference>
<dbReference type="AlphaFoldDB" id="A0AAD9QDH8"/>